<dbReference type="SUPFAM" id="SSF53649">
    <property type="entry name" value="Alkaline phosphatase-like"/>
    <property type="match status" value="1"/>
</dbReference>
<evidence type="ECO:0000256" key="2">
    <source>
        <dbReference type="ARBA" id="ARBA00022729"/>
    </source>
</evidence>
<dbReference type="EMBL" id="LT853695">
    <property type="protein sequence ID" value="SMQ50420.1"/>
    <property type="molecule type" value="Genomic_DNA"/>
</dbReference>
<keyword evidence="2 7" id="KW-0732">Signal</keyword>
<feature type="signal peptide" evidence="7">
    <location>
        <begin position="1"/>
        <end position="19"/>
    </location>
</feature>
<dbReference type="Pfam" id="PF00884">
    <property type="entry name" value="Sulfatase"/>
    <property type="match status" value="1"/>
</dbReference>
<dbReference type="GO" id="GO:0018958">
    <property type="term" value="P:phenol-containing compound metabolic process"/>
    <property type="evidence" value="ECO:0007669"/>
    <property type="project" value="InterPro"/>
</dbReference>
<comment type="PTM">
    <text evidence="6">The conversion to 3-oxoalanine (also known as C-formylglycine, FGly), of a serine or cysteine residue in prokaryotes and of a cysteine residue in eukaryotes, is critical for catalytic activity.</text>
</comment>
<dbReference type="AlphaFoldDB" id="A0A1X7RT42"/>
<accession>A0A1X7RT42</accession>
<evidence type="ECO:0000313" key="9">
    <source>
        <dbReference type="EMBL" id="SMQ50420.1"/>
    </source>
</evidence>
<sequence>MRAARSWATFLGLLACCQAAKQPNIIVILTDDQDWEMKSLDYMPLLRKHVIDQGTLYDRHYCTVSICCPSRVNLWTGRAAHNTNVTDVDPPYGGYPKFVYEGLNEDWLPVWLQHLGYNTYYTGKLFNSLDVDNYNNPPVKGFNGSEFLLDPYTYRYFGSVMSRNGAAPVSYKGQYSPDVVAEKTYGFLDEAAQSTKPFFLTAAPVAPHFELTNSPKDGVRLNPPQYAQRHAHLFQDYKIPRTPDFNPDIPSGVSWIKGMPKLNDTVIEYYDEFQRARLRSLQAVDEMVEQLVQRLDAKGLLDNTYIFYTTDNGFHIGQHRMHPGKECAFESDVHIPLAVRGPGVPAGNTAGVVSSHTDLTPTILKLAGANRADLDGSPIPLLEHELAQPESGEHVNVEFWGSALGEGKYSETGVRGNKVVSLGPMRGNNNTYKALRLIGEGYNLLYTVWCTGEKEFYDLTLDPYQMQNYLDANSAELAENYEIADCSFAQLISRLDALLMVLKSCKAKSCQKPWSTLHPAGEVTSLKDALHPKFDGFYEQQSKFEYTSAAFSRPSALEVVDMTITHIASGVYQLFQEAVKSGKWLTDAGELVFFLVLLMSAYRVLDYVISTDRPRIFLPLNIFHKPSCLLAWDVSKLS</sequence>
<dbReference type="CDD" id="cd16147">
    <property type="entry name" value="G6S"/>
    <property type="match status" value="1"/>
</dbReference>
<evidence type="ECO:0000256" key="4">
    <source>
        <dbReference type="ARBA" id="ARBA00023180"/>
    </source>
</evidence>
<keyword evidence="10" id="KW-1185">Reference proteome</keyword>
<gene>
    <name evidence="9" type="ORF">ZT3D7_G5573</name>
</gene>
<dbReference type="GO" id="GO:0008449">
    <property type="term" value="F:N-acetylglucosamine-6-sulfatase activity"/>
    <property type="evidence" value="ECO:0007669"/>
    <property type="project" value="TreeGrafter"/>
</dbReference>
<dbReference type="PIRSF" id="PIRSF000972">
    <property type="entry name" value="Arylsulf_plant"/>
    <property type="match status" value="1"/>
</dbReference>
<protein>
    <recommendedName>
        <fullName evidence="5">Arylsulfatase</fullName>
        <shortName evidence="5">AS</shortName>
        <ecNumber evidence="5">3.1.6.1</ecNumber>
    </recommendedName>
    <alternativeName>
        <fullName evidence="5">Aryl-sulfate sulphohydrolase</fullName>
    </alternativeName>
</protein>
<dbReference type="InterPro" id="IPR012083">
    <property type="entry name" value="Arylsulfatase"/>
</dbReference>
<dbReference type="Gene3D" id="3.40.720.10">
    <property type="entry name" value="Alkaline Phosphatase, subunit A"/>
    <property type="match status" value="1"/>
</dbReference>
<evidence type="ECO:0000256" key="6">
    <source>
        <dbReference type="PIRSR" id="PIRSR000972-50"/>
    </source>
</evidence>
<keyword evidence="4" id="KW-0325">Glycoprotein</keyword>
<dbReference type="InterPro" id="IPR000917">
    <property type="entry name" value="Sulfatase_N"/>
</dbReference>
<dbReference type="GO" id="GO:0005539">
    <property type="term" value="F:glycosaminoglycan binding"/>
    <property type="evidence" value="ECO:0007669"/>
    <property type="project" value="TreeGrafter"/>
</dbReference>
<comment type="similarity">
    <text evidence="1 5">Belongs to the sulfatase family.</text>
</comment>
<evidence type="ECO:0000259" key="8">
    <source>
        <dbReference type="Pfam" id="PF00884"/>
    </source>
</evidence>
<dbReference type="PANTHER" id="PTHR43108">
    <property type="entry name" value="N-ACETYLGLUCOSAMINE-6-SULFATASE FAMILY MEMBER"/>
    <property type="match status" value="1"/>
</dbReference>
<comment type="catalytic activity">
    <reaction evidence="5">
        <text>an aryl sulfate + H2O = a phenol + sulfate + H(+)</text>
        <dbReference type="Rhea" id="RHEA:17261"/>
        <dbReference type="ChEBI" id="CHEBI:15377"/>
        <dbReference type="ChEBI" id="CHEBI:15378"/>
        <dbReference type="ChEBI" id="CHEBI:16189"/>
        <dbReference type="ChEBI" id="CHEBI:33853"/>
        <dbReference type="ChEBI" id="CHEBI:140317"/>
        <dbReference type="EC" id="3.1.6.1"/>
    </reaction>
</comment>
<dbReference type="PANTHER" id="PTHR43108:SF8">
    <property type="entry name" value="SD21168P"/>
    <property type="match status" value="1"/>
</dbReference>
<dbReference type="GO" id="GO:0004065">
    <property type="term" value="F:arylsulfatase activity"/>
    <property type="evidence" value="ECO:0007669"/>
    <property type="project" value="UniProtKB-UniRule"/>
</dbReference>
<dbReference type="FunFam" id="3.40.720.10:FF:000051">
    <property type="entry name" value="Arylsulfatase"/>
    <property type="match status" value="1"/>
</dbReference>
<evidence type="ECO:0000256" key="7">
    <source>
        <dbReference type="SAM" id="SignalP"/>
    </source>
</evidence>
<name>A0A1X7RT42_ZYMT9</name>
<dbReference type="PROSITE" id="PS00523">
    <property type="entry name" value="SULFATASE_1"/>
    <property type="match status" value="1"/>
</dbReference>
<evidence type="ECO:0000313" key="10">
    <source>
        <dbReference type="Proteomes" id="UP000215127"/>
    </source>
</evidence>
<dbReference type="InterPro" id="IPR024607">
    <property type="entry name" value="Sulfatase_CS"/>
</dbReference>
<evidence type="ECO:0000256" key="3">
    <source>
        <dbReference type="ARBA" id="ARBA00022801"/>
    </source>
</evidence>
<organism evidence="9 10">
    <name type="scientific">Zymoseptoria tritici (strain ST99CH_3D7)</name>
    <dbReference type="NCBI Taxonomy" id="1276538"/>
    <lineage>
        <taxon>Eukaryota</taxon>
        <taxon>Fungi</taxon>
        <taxon>Dikarya</taxon>
        <taxon>Ascomycota</taxon>
        <taxon>Pezizomycotina</taxon>
        <taxon>Dothideomycetes</taxon>
        <taxon>Dothideomycetidae</taxon>
        <taxon>Mycosphaerellales</taxon>
        <taxon>Mycosphaerellaceae</taxon>
        <taxon>Zymoseptoria</taxon>
    </lineage>
</organism>
<dbReference type="Proteomes" id="UP000215127">
    <property type="component" value="Chromosome 4"/>
</dbReference>
<dbReference type="InterPro" id="IPR017850">
    <property type="entry name" value="Alkaline_phosphatase_core_sf"/>
</dbReference>
<feature type="domain" description="Sulfatase N-terminal" evidence="8">
    <location>
        <begin position="23"/>
        <end position="369"/>
    </location>
</feature>
<dbReference type="STRING" id="1276538.A0A1X7RT42"/>
<reference evidence="9 10" key="1">
    <citation type="submission" date="2016-06" db="EMBL/GenBank/DDBJ databases">
        <authorList>
            <person name="Kjaerup R.B."/>
            <person name="Dalgaard T.S."/>
            <person name="Juul-Madsen H.R."/>
        </authorList>
    </citation>
    <scope>NUCLEOTIDE SEQUENCE [LARGE SCALE GENOMIC DNA]</scope>
</reference>
<dbReference type="EC" id="3.1.6.1" evidence="5"/>
<proteinExistence type="inferred from homology"/>
<keyword evidence="3 5" id="KW-0378">Hydrolase</keyword>
<feature type="modified residue" description="3-oxoalanine (Cys)" evidence="6">
    <location>
        <position position="67"/>
    </location>
</feature>
<evidence type="ECO:0000256" key="5">
    <source>
        <dbReference type="PIRNR" id="PIRNR000972"/>
    </source>
</evidence>
<evidence type="ECO:0000256" key="1">
    <source>
        <dbReference type="ARBA" id="ARBA00008779"/>
    </source>
</evidence>
<feature type="chain" id="PRO_5012440181" description="Arylsulfatase" evidence="7">
    <location>
        <begin position="20"/>
        <end position="638"/>
    </location>
</feature>
<dbReference type="PROSITE" id="PS51257">
    <property type="entry name" value="PROKAR_LIPOPROTEIN"/>
    <property type="match status" value="1"/>
</dbReference>